<evidence type="ECO:0000313" key="9">
    <source>
        <dbReference type="EMBL" id="WAK86062.1"/>
    </source>
</evidence>
<feature type="compositionally biased region" description="Basic and acidic residues" evidence="7">
    <location>
        <begin position="325"/>
        <end position="338"/>
    </location>
</feature>
<dbReference type="CDD" id="cd11393">
    <property type="entry name" value="bHLH_AtbHLH_like"/>
    <property type="match status" value="1"/>
</dbReference>
<dbReference type="InterPro" id="IPR011598">
    <property type="entry name" value="bHLH_dom"/>
</dbReference>
<comment type="subunit">
    <text evidence="2">Homodimer.</text>
</comment>
<feature type="region of interest" description="Disordered" evidence="7">
    <location>
        <begin position="319"/>
        <end position="338"/>
    </location>
</feature>
<dbReference type="PANTHER" id="PTHR16223">
    <property type="entry name" value="TRANSCRIPTION FACTOR BHLH83-RELATED"/>
    <property type="match status" value="1"/>
</dbReference>
<evidence type="ECO:0000256" key="2">
    <source>
        <dbReference type="ARBA" id="ARBA00011738"/>
    </source>
</evidence>
<feature type="region of interest" description="Disordered" evidence="7">
    <location>
        <begin position="135"/>
        <end position="154"/>
    </location>
</feature>
<evidence type="ECO:0000256" key="6">
    <source>
        <dbReference type="ARBA" id="ARBA00023242"/>
    </source>
</evidence>
<dbReference type="PANTHER" id="PTHR16223:SF46">
    <property type="entry name" value="TRANSCRIPTION FACTOR BHLH123"/>
    <property type="match status" value="1"/>
</dbReference>
<sequence length="374" mass="41219">MDSMSASADPNVQIMSLTLSSHGLDWNQALLRGEKGESNFRSMLQEDLSSNTNFQQQAAGGMGSTQEHWREKMYSVSSDDPSANVDNRGFSLDQPQFSSHISSSDSSITSQGLAATSFQMDSTVYASPSAMFQGLMGSDNQSQQSSFETGGGRLMNYHQYPSNYGINYPEFLRPSAPKQQPPHSQLHFTNNAPFWNASTASTGNVRPSFFPSLQSQFPVSNFDDKPKNTLEVRDLATTAKKSSNEPSNKRPRNESPSPLPAFKVRKEQMGDRITALQQLVSPFGKTDTASVLSEVIEYIKFLHEQVSVLSAPYMKSGASIQHQQGSDKSKDTEGPKQDLRSRGLCLFPISSTFPITHETTVDFWTPNTFGGTYI</sequence>
<accession>A0A9E8Z0E7</accession>
<dbReference type="EMBL" id="OP311534">
    <property type="protein sequence ID" value="WAK86062.1"/>
    <property type="molecule type" value="mRNA"/>
</dbReference>
<evidence type="ECO:0000256" key="3">
    <source>
        <dbReference type="ARBA" id="ARBA00023015"/>
    </source>
</evidence>
<keyword evidence="4" id="KW-0238">DNA-binding</keyword>
<dbReference type="SUPFAM" id="SSF47459">
    <property type="entry name" value="HLH, helix-loop-helix DNA-binding domain"/>
    <property type="match status" value="1"/>
</dbReference>
<protein>
    <submittedName>
        <fullName evidence="9">Transcription factor bHLH16</fullName>
    </submittedName>
</protein>
<feature type="domain" description="BHLH" evidence="8">
    <location>
        <begin position="253"/>
        <end position="302"/>
    </location>
</feature>
<evidence type="ECO:0000256" key="7">
    <source>
        <dbReference type="SAM" id="MobiDB-lite"/>
    </source>
</evidence>
<comment type="subcellular location">
    <subcellularLocation>
        <location evidence="1">Nucleus</location>
    </subcellularLocation>
</comment>
<dbReference type="PROSITE" id="PS50888">
    <property type="entry name" value="BHLH"/>
    <property type="match status" value="1"/>
</dbReference>
<proteinExistence type="evidence at transcript level"/>
<name>A0A9E8Z0E7_NOTNI</name>
<organism evidence="9">
    <name type="scientific">Nothapodytes nimmoniana</name>
    <name type="common">Nothapodytes foetida</name>
    <dbReference type="NCBI Taxonomy" id="159386"/>
    <lineage>
        <taxon>Eukaryota</taxon>
        <taxon>Viridiplantae</taxon>
        <taxon>Streptophyta</taxon>
        <taxon>Embryophyta</taxon>
        <taxon>Tracheophyta</taxon>
        <taxon>Spermatophyta</taxon>
        <taxon>Magnoliopsida</taxon>
        <taxon>eudicotyledons</taxon>
        <taxon>Gunneridae</taxon>
        <taxon>Pentapetalae</taxon>
        <taxon>asterids</taxon>
        <taxon>lamiids</taxon>
        <taxon>Icacinales</taxon>
        <taxon>Icacinaceae</taxon>
        <taxon>Nothapodytes</taxon>
    </lineage>
</organism>
<evidence type="ECO:0000256" key="4">
    <source>
        <dbReference type="ARBA" id="ARBA00023125"/>
    </source>
</evidence>
<dbReference type="InterPro" id="IPR045239">
    <property type="entry name" value="bHLH95_bHLH"/>
</dbReference>
<dbReference type="GO" id="GO:0005634">
    <property type="term" value="C:nucleus"/>
    <property type="evidence" value="ECO:0007669"/>
    <property type="project" value="UniProtKB-SubCell"/>
</dbReference>
<keyword evidence="5" id="KW-0804">Transcription</keyword>
<feature type="region of interest" description="Disordered" evidence="7">
    <location>
        <begin position="171"/>
        <end position="190"/>
    </location>
</feature>
<dbReference type="GO" id="GO:0000981">
    <property type="term" value="F:DNA-binding transcription factor activity, RNA polymerase II-specific"/>
    <property type="evidence" value="ECO:0007669"/>
    <property type="project" value="TreeGrafter"/>
</dbReference>
<keyword evidence="3" id="KW-0805">Transcription regulation</keyword>
<dbReference type="AlphaFoldDB" id="A0A9E8Z0E7"/>
<dbReference type="InterPro" id="IPR036638">
    <property type="entry name" value="HLH_DNA-bd_sf"/>
</dbReference>
<evidence type="ECO:0000256" key="5">
    <source>
        <dbReference type="ARBA" id="ARBA00023163"/>
    </source>
</evidence>
<dbReference type="Gene3D" id="4.10.280.10">
    <property type="entry name" value="Helix-loop-helix DNA-binding domain"/>
    <property type="match status" value="1"/>
</dbReference>
<reference evidence="9" key="1">
    <citation type="submission" date="2022-08" db="EMBL/GenBank/DDBJ databases">
        <title>Phylogenomics of transcriptionally active AP2/ERF and bHLH transcription factors and their promoter regions regulating camptothecin biosynthesis in Nothapodytes nimmoniana.</title>
        <authorList>
            <person name="Godbole R.C."/>
            <person name="Pable A.A."/>
            <person name="Singh S."/>
            <person name="Barvkar V.T."/>
        </authorList>
    </citation>
    <scope>NUCLEOTIDE SEQUENCE</scope>
</reference>
<dbReference type="FunFam" id="4.10.280.10:FF:000032">
    <property type="entry name" value="Transcription factor bHLH123 family"/>
    <property type="match status" value="1"/>
</dbReference>
<feature type="compositionally biased region" description="Polar residues" evidence="7">
    <location>
        <begin position="177"/>
        <end position="190"/>
    </location>
</feature>
<evidence type="ECO:0000256" key="1">
    <source>
        <dbReference type="ARBA" id="ARBA00004123"/>
    </source>
</evidence>
<feature type="region of interest" description="Disordered" evidence="7">
    <location>
        <begin position="237"/>
        <end position="260"/>
    </location>
</feature>
<keyword evidence="6" id="KW-0539">Nucleus</keyword>
<dbReference type="GO" id="GO:0046983">
    <property type="term" value="F:protein dimerization activity"/>
    <property type="evidence" value="ECO:0007669"/>
    <property type="project" value="InterPro"/>
</dbReference>
<dbReference type="GO" id="GO:0000978">
    <property type="term" value="F:RNA polymerase II cis-regulatory region sequence-specific DNA binding"/>
    <property type="evidence" value="ECO:0007669"/>
    <property type="project" value="TreeGrafter"/>
</dbReference>
<dbReference type="InterPro" id="IPR045843">
    <property type="entry name" value="IND-like"/>
</dbReference>
<evidence type="ECO:0000259" key="8">
    <source>
        <dbReference type="PROSITE" id="PS50888"/>
    </source>
</evidence>
<feature type="compositionally biased region" description="Polar residues" evidence="7">
    <location>
        <begin position="138"/>
        <end position="148"/>
    </location>
</feature>